<evidence type="ECO:0000256" key="10">
    <source>
        <dbReference type="ARBA" id="ARBA00023128"/>
    </source>
</evidence>
<comment type="subunit">
    <text evidence="3 13">Component of the mitochondrial contact site and cristae organizing system (MICOS) complex.</text>
</comment>
<evidence type="ECO:0000256" key="3">
    <source>
        <dbReference type="ARBA" id="ARBA00011875"/>
    </source>
</evidence>
<evidence type="ECO:0000256" key="11">
    <source>
        <dbReference type="ARBA" id="ARBA00023136"/>
    </source>
</evidence>
<comment type="subcellular location">
    <subcellularLocation>
        <location evidence="1 13">Mitochondrion inner membrane</location>
        <topology evidence="1 13">Single-pass membrane protein</topology>
    </subcellularLocation>
</comment>
<evidence type="ECO:0000256" key="1">
    <source>
        <dbReference type="ARBA" id="ARBA00004434"/>
    </source>
</evidence>
<evidence type="ECO:0000256" key="12">
    <source>
        <dbReference type="ARBA" id="ARBA00025571"/>
    </source>
</evidence>
<accession>A0A438NDQ8</accession>
<dbReference type="OrthoDB" id="10261039at2759"/>
<evidence type="ECO:0000256" key="7">
    <source>
        <dbReference type="ARBA" id="ARBA00022946"/>
    </source>
</evidence>
<dbReference type="GO" id="GO:0042407">
    <property type="term" value="P:cristae formation"/>
    <property type="evidence" value="ECO:0007669"/>
    <property type="project" value="TreeGrafter"/>
</dbReference>
<dbReference type="AlphaFoldDB" id="A0A438NDQ8"/>
<feature type="transmembrane region" description="Helical" evidence="13">
    <location>
        <begin position="194"/>
        <end position="214"/>
    </location>
</feature>
<organism evidence="16 17">
    <name type="scientific">Exophiala mesophila</name>
    <name type="common">Black yeast-like fungus</name>
    <dbReference type="NCBI Taxonomy" id="212818"/>
    <lineage>
        <taxon>Eukaryota</taxon>
        <taxon>Fungi</taxon>
        <taxon>Dikarya</taxon>
        <taxon>Ascomycota</taxon>
        <taxon>Pezizomycotina</taxon>
        <taxon>Eurotiomycetes</taxon>
        <taxon>Chaetothyriomycetidae</taxon>
        <taxon>Chaetothyriales</taxon>
        <taxon>Herpotrichiellaceae</taxon>
        <taxon>Exophiala</taxon>
    </lineage>
</organism>
<feature type="region of interest" description="Disordered" evidence="15">
    <location>
        <begin position="90"/>
        <end position="185"/>
    </location>
</feature>
<evidence type="ECO:0000256" key="2">
    <source>
        <dbReference type="ARBA" id="ARBA00010877"/>
    </source>
</evidence>
<keyword evidence="5 13" id="KW-0812">Transmembrane</keyword>
<dbReference type="VEuPathDB" id="FungiDB:PV10_02415"/>
<evidence type="ECO:0000256" key="15">
    <source>
        <dbReference type="SAM" id="MobiDB-lite"/>
    </source>
</evidence>
<dbReference type="PANTHER" id="PTHR15415:SF7">
    <property type="entry name" value="MICOS COMPLEX SUBUNIT MIC60"/>
    <property type="match status" value="1"/>
</dbReference>
<sequence>MPRLISHDFNYSSANLIPFGSQLLSHLELQEITSLKLLNQSSALHPRREFHSFDLDLLSMAVQSKMLRLARPVAANVRRQMLAQAQRRTFADRKDSLLSSDPSFASSPASVKTEIPLGPGGPGSPAPTPATPSSASTIPIENIPKIPPSPAQVQSAPPTTPASVSPPGPASEPPPPPPPKAAPPAPKRFRRLRLLFWLALLTALGYGGAVFYALRSDNFHDFFTEYIPFGEDAVLYFEERSFKKRFPNARHNVAKLPRVEKPEDKKVTIPSRSGLSWRVAEDEKKGSDVTQKGKHNSATDANKQDPKAAKGSSKSAEVQAVKKDRDTKAAELTADSKNAASESSSVPPSPATPSPKSDPRPPAIAPVTAVSSLSVPNAEEPVVQELVKIVNDLITVVNADSPDAANKYSAPITKAKDSLAAVANQILTIRDAERKAAEERVAQAHQEFDEGAKQLLKRIETAQAEDDARYREEFESERARLAQLYEEKLRTEIERSTQVVEQRFKNEMSEQAIELKRNFIAQIKDLVESEREGRLSQLSNLSTDVDSLTELTSNWNGVIDTNLATQKLQVAVDAVRSALARSAASDAKPRAFVREMAALKLVADGDTVVDAAVASINPAAYQKGIPSQSQLIDRFRRVASEVRKASLLPEDAGVASHAASLVLSKVLFKKHGQPTGNDVESILTRTETLLEEGDLDSAAREMNSLNGWAKVLSRDWLNDARKVLEVRQALDVIETEARLQCLRVEGGK</sequence>
<evidence type="ECO:0000256" key="8">
    <source>
        <dbReference type="ARBA" id="ARBA00022989"/>
    </source>
</evidence>
<evidence type="ECO:0000256" key="4">
    <source>
        <dbReference type="ARBA" id="ARBA00018116"/>
    </source>
</evidence>
<evidence type="ECO:0000256" key="5">
    <source>
        <dbReference type="ARBA" id="ARBA00022692"/>
    </source>
</evidence>
<evidence type="ECO:0000256" key="13">
    <source>
        <dbReference type="RuleBase" id="RU363000"/>
    </source>
</evidence>
<evidence type="ECO:0000313" key="16">
    <source>
        <dbReference type="EMBL" id="RVX73932.1"/>
    </source>
</evidence>
<feature type="compositionally biased region" description="Pro residues" evidence="15">
    <location>
        <begin position="158"/>
        <end position="185"/>
    </location>
</feature>
<feature type="coiled-coil region" evidence="14">
    <location>
        <begin position="445"/>
        <end position="491"/>
    </location>
</feature>
<gene>
    <name evidence="16" type="ORF">B0A52_02822</name>
</gene>
<evidence type="ECO:0000313" key="17">
    <source>
        <dbReference type="Proteomes" id="UP000288859"/>
    </source>
</evidence>
<evidence type="ECO:0000256" key="14">
    <source>
        <dbReference type="SAM" id="Coils"/>
    </source>
</evidence>
<dbReference type="Pfam" id="PF09731">
    <property type="entry name" value="Mitofilin"/>
    <property type="match status" value="1"/>
</dbReference>
<dbReference type="PANTHER" id="PTHR15415">
    <property type="entry name" value="MITOFILIN"/>
    <property type="match status" value="1"/>
</dbReference>
<comment type="similarity">
    <text evidence="2 13">Belongs to the MICOS complex subunit Mic60 family.</text>
</comment>
<dbReference type="Proteomes" id="UP000288859">
    <property type="component" value="Unassembled WGS sequence"/>
</dbReference>
<feature type="compositionally biased region" description="Low complexity" evidence="15">
    <location>
        <begin position="97"/>
        <end position="110"/>
    </location>
</feature>
<protein>
    <recommendedName>
        <fullName evidence="4 13">MICOS complex subunit MIC60</fullName>
    </recommendedName>
    <alternativeName>
        <fullName evidence="13">Mitofilin</fullName>
    </alternativeName>
</protein>
<dbReference type="EMBL" id="NAJM01000006">
    <property type="protein sequence ID" value="RVX73932.1"/>
    <property type="molecule type" value="Genomic_DNA"/>
</dbReference>
<feature type="region of interest" description="Disordered" evidence="15">
    <location>
        <begin position="262"/>
        <end position="365"/>
    </location>
</feature>
<reference evidence="16 17" key="1">
    <citation type="submission" date="2017-03" db="EMBL/GenBank/DDBJ databases">
        <title>Genomes of endolithic fungi from Antarctica.</title>
        <authorList>
            <person name="Coleine C."/>
            <person name="Masonjones S."/>
            <person name="Stajich J.E."/>
        </authorList>
    </citation>
    <scope>NUCLEOTIDE SEQUENCE [LARGE SCALE GENOMIC DNA]</scope>
    <source>
        <strain evidence="16 17">CCFEE 6314</strain>
    </source>
</reference>
<dbReference type="InterPro" id="IPR019133">
    <property type="entry name" value="MIC60"/>
</dbReference>
<evidence type="ECO:0000256" key="9">
    <source>
        <dbReference type="ARBA" id="ARBA00023054"/>
    </source>
</evidence>
<feature type="compositionally biased region" description="Basic and acidic residues" evidence="15">
    <location>
        <begin position="320"/>
        <end position="329"/>
    </location>
</feature>
<proteinExistence type="inferred from homology"/>
<keyword evidence="9 14" id="KW-0175">Coiled coil</keyword>
<keyword evidence="11 13" id="KW-0472">Membrane</keyword>
<feature type="compositionally biased region" description="Low complexity" evidence="15">
    <location>
        <begin position="131"/>
        <end position="140"/>
    </location>
</feature>
<name>A0A438NDQ8_EXOME</name>
<keyword evidence="10 13" id="KW-0496">Mitochondrion</keyword>
<comment type="caution">
    <text evidence="16">The sequence shown here is derived from an EMBL/GenBank/DDBJ whole genome shotgun (WGS) entry which is preliminary data.</text>
</comment>
<evidence type="ECO:0000256" key="6">
    <source>
        <dbReference type="ARBA" id="ARBA00022792"/>
    </source>
</evidence>
<keyword evidence="8 13" id="KW-1133">Transmembrane helix</keyword>
<keyword evidence="6 13" id="KW-0999">Mitochondrion inner membrane</keyword>
<keyword evidence="7" id="KW-0809">Transit peptide</keyword>
<comment type="function">
    <text evidence="12">Component of the MICOS complex, a large protein complex of the mitochondrial inner membrane that plays crucial roles in the maintenance of crista junctions, inner membrane architecture, and formation of contact sites to the outer membrane. Plays a role in keeping cristae membranes connected to the inner boundary membrane. Also promotes protein import via the mitochondrial intermembrane space assembly (MIA) pathway.</text>
</comment>
<dbReference type="GO" id="GO:0061617">
    <property type="term" value="C:MICOS complex"/>
    <property type="evidence" value="ECO:0007669"/>
    <property type="project" value="TreeGrafter"/>
</dbReference>